<dbReference type="OrthoDB" id="2971595at2"/>
<protein>
    <submittedName>
        <fullName evidence="1">SR1 protein</fullName>
    </submittedName>
</protein>
<reference evidence="2" key="1">
    <citation type="submission" date="2016-08" db="EMBL/GenBank/DDBJ databases">
        <authorList>
            <person name="Varghese N."/>
            <person name="Submissions Spin"/>
        </authorList>
    </citation>
    <scope>NUCLEOTIDE SEQUENCE [LARGE SCALE GENOMIC DNA]</scope>
    <source>
        <strain evidence="2">SGD-1123</strain>
    </source>
</reference>
<accession>A0A1C4B973</accession>
<proteinExistence type="predicted"/>
<dbReference type="Pfam" id="PF13790">
    <property type="entry name" value="SR1P"/>
    <property type="match status" value="1"/>
</dbReference>
<organism evidence="1 2">
    <name type="scientific">[Bacillus] enclensis</name>
    <dbReference type="NCBI Taxonomy" id="1402860"/>
    <lineage>
        <taxon>Bacteria</taxon>
        <taxon>Bacillati</taxon>
        <taxon>Bacillota</taxon>
        <taxon>Bacilli</taxon>
        <taxon>Bacillales</taxon>
        <taxon>Bacillaceae</taxon>
        <taxon>Rossellomorea</taxon>
    </lineage>
</organism>
<keyword evidence="2" id="KW-1185">Reference proteome</keyword>
<dbReference type="Proteomes" id="UP000181997">
    <property type="component" value="Unassembled WGS sequence"/>
</dbReference>
<dbReference type="EMBL" id="FMAU01000002">
    <property type="protein sequence ID" value="SCC03396.1"/>
    <property type="molecule type" value="Genomic_DNA"/>
</dbReference>
<dbReference type="AlphaFoldDB" id="A0A1C4B973"/>
<sequence>MGTIVCQSCLNTIEHYEDEKVSVLFSNCCECNDDVEIDD</sequence>
<gene>
    <name evidence="1" type="ORF">GA0061094_1992</name>
</gene>
<evidence type="ECO:0000313" key="1">
    <source>
        <dbReference type="EMBL" id="SCC03396.1"/>
    </source>
</evidence>
<dbReference type="RefSeq" id="WP_074439988.1">
    <property type="nucleotide sequence ID" value="NZ_FMAU01000002.1"/>
</dbReference>
<evidence type="ECO:0000313" key="2">
    <source>
        <dbReference type="Proteomes" id="UP000181997"/>
    </source>
</evidence>
<dbReference type="InterPro" id="IPR025236">
    <property type="entry name" value="SR1P"/>
</dbReference>
<name>A0A1C4B973_9BACI</name>